<gene>
    <name evidence="12" type="primary">groL_1</name>
    <name evidence="9" type="synonym">groEL</name>
    <name evidence="9" type="synonym">groL</name>
    <name evidence="12" type="ORF">GCM10010393_13370</name>
</gene>
<comment type="similarity">
    <text evidence="3 9 10">Belongs to the chaperonin (HSP60) family.</text>
</comment>
<dbReference type="Gene3D" id="1.10.560.10">
    <property type="entry name" value="GroEL-like equatorial domain"/>
    <property type="match status" value="1"/>
</dbReference>
<dbReference type="RefSeq" id="WP_344357614.1">
    <property type="nucleotide sequence ID" value="NZ_BAAASR010000006.1"/>
</dbReference>
<comment type="subcellular location">
    <subcellularLocation>
        <location evidence="2">Cell surface</location>
    </subcellularLocation>
    <subcellularLocation>
        <location evidence="9">Cytoplasm</location>
    </subcellularLocation>
    <subcellularLocation>
        <location evidence="8">Secreted</location>
        <location evidence="8">Capsule</location>
    </subcellularLocation>
    <subcellularLocation>
        <location evidence="1">Secreted</location>
        <location evidence="1">Cell wall</location>
    </subcellularLocation>
</comment>
<dbReference type="SUPFAM" id="SSF54849">
    <property type="entry name" value="GroEL-intermediate domain like"/>
    <property type="match status" value="1"/>
</dbReference>
<dbReference type="PRINTS" id="PR00298">
    <property type="entry name" value="CHAPERONIN60"/>
</dbReference>
<evidence type="ECO:0000256" key="6">
    <source>
        <dbReference type="ARBA" id="ARBA00023186"/>
    </source>
</evidence>
<dbReference type="PROSITE" id="PS00296">
    <property type="entry name" value="CHAPERONINS_CPN60"/>
    <property type="match status" value="1"/>
</dbReference>
<evidence type="ECO:0000313" key="13">
    <source>
        <dbReference type="Proteomes" id="UP001499942"/>
    </source>
</evidence>
<protein>
    <recommendedName>
        <fullName evidence="9">Chaperonin GroEL</fullName>
        <ecNumber evidence="9">5.6.1.7</ecNumber>
    </recommendedName>
    <alternativeName>
        <fullName evidence="9">60 kDa chaperonin</fullName>
    </alternativeName>
    <alternativeName>
        <fullName evidence="9">Chaperonin-60</fullName>
        <shortName evidence="9">Cpn60</shortName>
    </alternativeName>
</protein>
<dbReference type="HAMAP" id="MF_00600">
    <property type="entry name" value="CH60"/>
    <property type="match status" value="1"/>
</dbReference>
<dbReference type="NCBIfam" id="TIGR02348">
    <property type="entry name" value="GroEL"/>
    <property type="match status" value="1"/>
</dbReference>
<evidence type="ECO:0000256" key="4">
    <source>
        <dbReference type="ARBA" id="ARBA00022741"/>
    </source>
</evidence>
<dbReference type="CDD" id="cd03344">
    <property type="entry name" value="GroEL"/>
    <property type="match status" value="1"/>
</dbReference>
<sequence length="540" mass="56900">MAKIIAFDEEARRGLERGMNQLADAVKVTLGPKGRNVVLEKKWGAPTITNDGVSIAKEIELEDPYEKIGAELVKEVAKKTDDVAGDGTTTATVLAQALVREGLRNVAAGANPMALKRGIETAVEAVSGALLEQAKDVETKEQIASTASISAADTQIGELIAEAMDKVGKEGVITVEESQTFGLELELTEGMRFDKGYISAYFATDMERMEASLDDPYILIVNSKISSVKDLLPLLEKVMQSGKPLLIIAEDVEGEALSTLVVNKIRGTFKSVAVKAPGFGDRRKAMLNDIAILTGGQVISEEVGLKLENAGLELLGRARKVVITKDETTIVDGAGDSDQVAGRVNQIRAEIENSDSDYDREKLQERLAKLAGGVAVIKAGAATEVELKERKHRIEDAVRNAKAAVEEGIVAGGGVALLQASSVFEKLELEGDEATGANIVRLALEAPLKQIAVNGGLEGGVIVEKVRNLPVGHGLNAATGEYVDMIAEGIIDPAKVTRSALQNAASIAALFLTTEAVIADKPEKAAAGAPGGMPGGDMDF</sequence>
<evidence type="ECO:0000256" key="1">
    <source>
        <dbReference type="ARBA" id="ARBA00004191"/>
    </source>
</evidence>
<keyword evidence="5 9" id="KW-0067">ATP-binding</keyword>
<keyword evidence="7 9" id="KW-0413">Isomerase</keyword>
<evidence type="ECO:0000256" key="3">
    <source>
        <dbReference type="ARBA" id="ARBA00006607"/>
    </source>
</evidence>
<proteinExistence type="inferred from homology"/>
<dbReference type="EC" id="5.6.1.7" evidence="9"/>
<comment type="caution">
    <text evidence="9">Lacks conserved residue(s) required for the propagation of feature annotation.</text>
</comment>
<comment type="caution">
    <text evidence="12">The sequence shown here is derived from an EMBL/GenBank/DDBJ whole genome shotgun (WGS) entry which is preliminary data.</text>
</comment>
<feature type="binding site" evidence="9">
    <location>
        <position position="413"/>
    </location>
    <ligand>
        <name>ATP</name>
        <dbReference type="ChEBI" id="CHEBI:30616"/>
    </ligand>
</feature>
<dbReference type="SUPFAM" id="SSF52029">
    <property type="entry name" value="GroEL apical domain-like"/>
    <property type="match status" value="1"/>
</dbReference>
<dbReference type="InterPro" id="IPR027409">
    <property type="entry name" value="GroEL-like_apical_dom_sf"/>
</dbReference>
<evidence type="ECO:0000256" key="5">
    <source>
        <dbReference type="ARBA" id="ARBA00022840"/>
    </source>
</evidence>
<dbReference type="PANTHER" id="PTHR45633">
    <property type="entry name" value="60 KDA HEAT SHOCK PROTEIN, MITOCHONDRIAL"/>
    <property type="match status" value="1"/>
</dbReference>
<name>A0ABN3LKX9_9ACTN</name>
<dbReference type="Pfam" id="PF00118">
    <property type="entry name" value="Cpn60_TCP1"/>
    <property type="match status" value="1"/>
</dbReference>
<dbReference type="InterPro" id="IPR018370">
    <property type="entry name" value="Chaperonin_Cpn60_CS"/>
</dbReference>
<dbReference type="NCBIfam" id="NF009488">
    <property type="entry name" value="PRK12850.1"/>
    <property type="match status" value="1"/>
</dbReference>
<feature type="binding site" evidence="9">
    <location>
        <begin position="86"/>
        <end position="90"/>
    </location>
    <ligand>
        <name>ATP</name>
        <dbReference type="ChEBI" id="CHEBI:30616"/>
    </ligand>
</feature>
<keyword evidence="6 9" id="KW-0143">Chaperone</keyword>
<organism evidence="12 13">
    <name type="scientific">Streptomyces gobitricini</name>
    <dbReference type="NCBI Taxonomy" id="68211"/>
    <lineage>
        <taxon>Bacteria</taxon>
        <taxon>Bacillati</taxon>
        <taxon>Actinomycetota</taxon>
        <taxon>Actinomycetes</taxon>
        <taxon>Kitasatosporales</taxon>
        <taxon>Streptomycetaceae</taxon>
        <taxon>Streptomyces</taxon>
    </lineage>
</organism>
<dbReference type="InterPro" id="IPR001844">
    <property type="entry name" value="Cpn60/GroEL"/>
</dbReference>
<dbReference type="NCBIfam" id="NF009487">
    <property type="entry name" value="PRK12849.1"/>
    <property type="match status" value="1"/>
</dbReference>
<dbReference type="Proteomes" id="UP001499942">
    <property type="component" value="Unassembled WGS sequence"/>
</dbReference>
<feature type="binding site" evidence="9">
    <location>
        <begin position="29"/>
        <end position="32"/>
    </location>
    <ligand>
        <name>ATP</name>
        <dbReference type="ChEBI" id="CHEBI:30616"/>
    </ligand>
</feature>
<dbReference type="Gene3D" id="3.30.260.10">
    <property type="entry name" value="TCP-1-like chaperonin intermediate domain"/>
    <property type="match status" value="1"/>
</dbReference>
<evidence type="ECO:0000256" key="8">
    <source>
        <dbReference type="ARBA" id="ARBA00025702"/>
    </source>
</evidence>
<keyword evidence="9" id="KW-0963">Cytoplasm</keyword>
<dbReference type="InterPro" id="IPR002423">
    <property type="entry name" value="Cpn60/GroEL/TCP-1"/>
</dbReference>
<evidence type="ECO:0000256" key="2">
    <source>
        <dbReference type="ARBA" id="ARBA00004241"/>
    </source>
</evidence>
<dbReference type="NCBIfam" id="NF000592">
    <property type="entry name" value="PRK00013.1"/>
    <property type="match status" value="1"/>
</dbReference>
<dbReference type="EMBL" id="BAAASR010000006">
    <property type="protein sequence ID" value="GAA2483846.1"/>
    <property type="molecule type" value="Genomic_DNA"/>
</dbReference>
<evidence type="ECO:0000256" key="7">
    <source>
        <dbReference type="ARBA" id="ARBA00023235"/>
    </source>
</evidence>
<dbReference type="InterPro" id="IPR027410">
    <property type="entry name" value="TCP-1-like_intermed_sf"/>
</dbReference>
<evidence type="ECO:0000256" key="10">
    <source>
        <dbReference type="RuleBase" id="RU000418"/>
    </source>
</evidence>
<feature type="binding site" evidence="9">
    <location>
        <begin position="476"/>
        <end position="478"/>
    </location>
    <ligand>
        <name>ATP</name>
        <dbReference type="ChEBI" id="CHEBI:30616"/>
    </ligand>
</feature>
<evidence type="ECO:0000256" key="9">
    <source>
        <dbReference type="HAMAP-Rule" id="MF_00600"/>
    </source>
</evidence>
<keyword evidence="13" id="KW-1185">Reference proteome</keyword>
<evidence type="ECO:0000256" key="11">
    <source>
        <dbReference type="RuleBase" id="RU000419"/>
    </source>
</evidence>
<keyword evidence="4 9" id="KW-0547">Nucleotide-binding</keyword>
<dbReference type="NCBIfam" id="NF009489">
    <property type="entry name" value="PRK12851.1"/>
    <property type="match status" value="1"/>
</dbReference>
<feature type="binding site" evidence="9">
    <location>
        <position position="492"/>
    </location>
    <ligand>
        <name>ATP</name>
        <dbReference type="ChEBI" id="CHEBI:30616"/>
    </ligand>
</feature>
<reference evidence="12 13" key="1">
    <citation type="journal article" date="2019" name="Int. J. Syst. Evol. Microbiol.">
        <title>The Global Catalogue of Microorganisms (GCM) 10K type strain sequencing project: providing services to taxonomists for standard genome sequencing and annotation.</title>
        <authorList>
            <consortium name="The Broad Institute Genomics Platform"/>
            <consortium name="The Broad Institute Genome Sequencing Center for Infectious Disease"/>
            <person name="Wu L."/>
            <person name="Ma J."/>
        </authorList>
    </citation>
    <scope>NUCLEOTIDE SEQUENCE [LARGE SCALE GENOMIC DNA]</scope>
    <source>
        <strain evidence="12 13">JCM 5062</strain>
    </source>
</reference>
<accession>A0ABN3LKX9</accession>
<comment type="subunit">
    <text evidence="9 11">Forms a cylinder of 14 subunits composed of two heptameric rings stacked back-to-back. Interacts with the co-chaperonin GroES.</text>
</comment>
<dbReference type="Gene3D" id="3.50.7.10">
    <property type="entry name" value="GroEL"/>
    <property type="match status" value="1"/>
</dbReference>
<dbReference type="InterPro" id="IPR027413">
    <property type="entry name" value="GROEL-like_equatorial_sf"/>
</dbReference>
<evidence type="ECO:0000313" key="12">
    <source>
        <dbReference type="EMBL" id="GAA2483846.1"/>
    </source>
</evidence>
<dbReference type="SUPFAM" id="SSF48592">
    <property type="entry name" value="GroEL equatorial domain-like"/>
    <property type="match status" value="1"/>
</dbReference>
<comment type="function">
    <text evidence="9 11">Together with its co-chaperonin GroES, plays an essential role in assisting protein folding. The GroEL-GroES system forms a nano-cage that allows encapsulation of the non-native substrate proteins and provides a physical environment optimized to promote and accelerate protein folding.</text>
</comment>